<feature type="transmembrane region" description="Helical" evidence="1">
    <location>
        <begin position="24"/>
        <end position="46"/>
    </location>
</feature>
<proteinExistence type="predicted"/>
<dbReference type="OrthoDB" id="6258762at2759"/>
<dbReference type="Proteomes" id="UP000281553">
    <property type="component" value="Unassembled WGS sequence"/>
</dbReference>
<gene>
    <name evidence="2" type="ORF">DILT_LOCUS7014</name>
</gene>
<keyword evidence="3" id="KW-1185">Reference proteome</keyword>
<organism evidence="2 3">
    <name type="scientific">Dibothriocephalus latus</name>
    <name type="common">Fish tapeworm</name>
    <name type="synonym">Diphyllobothrium latum</name>
    <dbReference type="NCBI Taxonomy" id="60516"/>
    <lineage>
        <taxon>Eukaryota</taxon>
        <taxon>Metazoa</taxon>
        <taxon>Spiralia</taxon>
        <taxon>Lophotrochozoa</taxon>
        <taxon>Platyhelminthes</taxon>
        <taxon>Cestoda</taxon>
        <taxon>Eucestoda</taxon>
        <taxon>Diphyllobothriidea</taxon>
        <taxon>Diphyllobothriidae</taxon>
        <taxon>Dibothriocephalus</taxon>
    </lineage>
</organism>
<name>A0A3P7LK69_DIBLA</name>
<accession>A0A3P7LK69</accession>
<dbReference type="AlphaFoldDB" id="A0A3P7LK69"/>
<sequence length="104" mass="11893">MVILILLSIYKNFAFGLSVGVTGLYIALSCLAMLFFPNALLPYILIDQFLILAWPRDRLQTRHVSAYGRNGTTPSSLFLNGFCSRTRCLHIDDLMEFFDRFHLS</sequence>
<keyword evidence="1" id="KW-0472">Membrane</keyword>
<keyword evidence="1" id="KW-0812">Transmembrane</keyword>
<protein>
    <submittedName>
        <fullName evidence="2">Uncharacterized protein</fullName>
    </submittedName>
</protein>
<dbReference type="EMBL" id="UYRU01050910">
    <property type="protein sequence ID" value="VDN11183.1"/>
    <property type="molecule type" value="Genomic_DNA"/>
</dbReference>
<evidence type="ECO:0000313" key="2">
    <source>
        <dbReference type="EMBL" id="VDN11183.1"/>
    </source>
</evidence>
<evidence type="ECO:0000313" key="3">
    <source>
        <dbReference type="Proteomes" id="UP000281553"/>
    </source>
</evidence>
<keyword evidence="1" id="KW-1133">Transmembrane helix</keyword>
<evidence type="ECO:0000256" key="1">
    <source>
        <dbReference type="SAM" id="Phobius"/>
    </source>
</evidence>
<reference evidence="2 3" key="1">
    <citation type="submission" date="2018-11" db="EMBL/GenBank/DDBJ databases">
        <authorList>
            <consortium name="Pathogen Informatics"/>
        </authorList>
    </citation>
    <scope>NUCLEOTIDE SEQUENCE [LARGE SCALE GENOMIC DNA]</scope>
</reference>